<dbReference type="Pfam" id="PF19238">
    <property type="entry name" value="Radical_SAM_2"/>
    <property type="match status" value="1"/>
</dbReference>
<dbReference type="Gene3D" id="2.30.42.10">
    <property type="match status" value="1"/>
</dbReference>
<dbReference type="InterPro" id="IPR045375">
    <property type="entry name" value="Put_radical_SAM-like_N"/>
</dbReference>
<dbReference type="InterPro" id="IPR041489">
    <property type="entry name" value="PDZ_6"/>
</dbReference>
<gene>
    <name evidence="2" type="ORF">Calla_0392</name>
</gene>
<reference evidence="2 3" key="1">
    <citation type="submission" date="2011-08" db="EMBL/GenBank/DDBJ databases">
        <title>Complete sequence of Caldicellulosiruptor lactoaceticus 6A.</title>
        <authorList>
            <consortium name="US DOE Joint Genome Institute"/>
            <person name="Lucas S."/>
            <person name="Han J."/>
            <person name="Lapidus A."/>
            <person name="Cheng J.-F."/>
            <person name="Goodwin L."/>
            <person name="Pitluck S."/>
            <person name="Peters L."/>
            <person name="Davenport K."/>
            <person name="Detter J.C."/>
            <person name="Han C."/>
            <person name="Tapia R."/>
            <person name="Land M."/>
            <person name="Hauser L."/>
            <person name="Kyrpides N."/>
            <person name="Ivanova N."/>
            <person name="Ovchinnikova G."/>
            <person name="Pagani I."/>
            <person name="Blumer-Schuette S.E."/>
            <person name="Kelly R.M."/>
            <person name="Woyke T."/>
        </authorList>
    </citation>
    <scope>NUCLEOTIDE SEQUENCE [LARGE SCALE GENOMIC DNA]</scope>
    <source>
        <strain evidence="2 3">6A</strain>
    </source>
</reference>
<protein>
    <recommendedName>
        <fullName evidence="1">PDZ domain-containing protein</fullName>
    </recommendedName>
</protein>
<evidence type="ECO:0000313" key="2">
    <source>
        <dbReference type="EMBL" id="AEM73055.1"/>
    </source>
</evidence>
<organism evidence="2 3">
    <name type="scientific">Caldicellulosiruptor acetigenus 6A</name>
    <dbReference type="NCBI Taxonomy" id="632516"/>
    <lineage>
        <taxon>Bacteria</taxon>
        <taxon>Bacillati</taxon>
        <taxon>Bacillota</taxon>
        <taxon>Bacillota incertae sedis</taxon>
        <taxon>Caldicellulosiruptorales</taxon>
        <taxon>Caldicellulosiruptoraceae</taxon>
        <taxon>Caldicellulosiruptor</taxon>
    </lineage>
</organism>
<dbReference type="InterPro" id="IPR001478">
    <property type="entry name" value="PDZ"/>
</dbReference>
<sequence>MLKVSRVFEGSLAYKCGIKEGDIILSINGNKLNDLLDYMYYSKDDTLLIEYMRDGKIQKIGLINRKLKPMGIEFEYENVKRCTNKCIFCFIDQLPKGMRDTLYIKDDDTVLSVLSGNYITLTNLTQKDFERIVKFHLSPLKISVHTTDPQLRQFILKNPKASLILEQLEYLSNNNIEFDAQIVLMKSINDKDNLDRTISDLANFYPNLRSIAVVPVGLTKYRDGLFELEPFSKEDAKEVILQISKWQKEFKRRFGTKLVFASDEFYVKAEEKIPDYRFYEDFRQIENGVGLLALFRKQFLSSLKKLKPNVKIKKRITLVTSVAAYKFMKELIETFNQKYPNIKVDVVAVVNHFFGENVTVAGLLTGQDIISQLKCRELGDYVLVPACALNHENKFLDDVHIIDDVAKEIKKPVYAVQNHGRKLLYYLLKGGEKN</sequence>
<dbReference type="InterPro" id="IPR013785">
    <property type="entry name" value="Aldolase_TIM"/>
</dbReference>
<dbReference type="SUPFAM" id="SSF102114">
    <property type="entry name" value="Radical SAM enzymes"/>
    <property type="match status" value="1"/>
</dbReference>
<dbReference type="InterPro" id="IPR058240">
    <property type="entry name" value="rSAM_sf"/>
</dbReference>
<name>G2PXN5_9FIRM</name>
<dbReference type="RefSeq" id="WP_014041994.1">
    <property type="nucleotide sequence ID" value="NC_015949.1"/>
</dbReference>
<dbReference type="AlphaFoldDB" id="G2PXN5"/>
<dbReference type="InterPro" id="IPR036034">
    <property type="entry name" value="PDZ_sf"/>
</dbReference>
<dbReference type="PROSITE" id="PS50106">
    <property type="entry name" value="PDZ"/>
    <property type="match status" value="1"/>
</dbReference>
<dbReference type="SUPFAM" id="SSF50156">
    <property type="entry name" value="PDZ domain-like"/>
    <property type="match status" value="1"/>
</dbReference>
<dbReference type="Pfam" id="PF17820">
    <property type="entry name" value="PDZ_6"/>
    <property type="match status" value="1"/>
</dbReference>
<evidence type="ECO:0000259" key="1">
    <source>
        <dbReference type="PROSITE" id="PS50106"/>
    </source>
</evidence>
<accession>G2PXN5</accession>
<dbReference type="Gene3D" id="3.20.20.70">
    <property type="entry name" value="Aldolase class I"/>
    <property type="match status" value="1"/>
</dbReference>
<dbReference type="HOGENOM" id="CLU_037396_0_0_9"/>
<feature type="domain" description="PDZ" evidence="1">
    <location>
        <begin position="1"/>
        <end position="35"/>
    </location>
</feature>
<dbReference type="KEGG" id="clc:Calla_0392"/>
<dbReference type="InterPro" id="IPR007549">
    <property type="entry name" value="DUF512"/>
</dbReference>
<dbReference type="Pfam" id="PF04459">
    <property type="entry name" value="DUF512"/>
    <property type="match status" value="1"/>
</dbReference>
<dbReference type="EMBL" id="CP003001">
    <property type="protein sequence ID" value="AEM73055.1"/>
    <property type="molecule type" value="Genomic_DNA"/>
</dbReference>
<proteinExistence type="predicted"/>
<evidence type="ECO:0000313" key="3">
    <source>
        <dbReference type="Proteomes" id="UP000009257"/>
    </source>
</evidence>
<dbReference type="Proteomes" id="UP000009257">
    <property type="component" value="Chromosome"/>
</dbReference>